<evidence type="ECO:0000256" key="4">
    <source>
        <dbReference type="ARBA" id="ARBA00022833"/>
    </source>
</evidence>
<keyword evidence="2" id="KW-0677">Repeat</keyword>
<feature type="binding site" evidence="6">
    <location>
        <position position="52"/>
    </location>
    <ligand>
        <name>Zn(2+)</name>
        <dbReference type="ChEBI" id="CHEBI:29105"/>
    </ligand>
</feature>
<feature type="domain" description="ZAD" evidence="8">
    <location>
        <begin position="4"/>
        <end position="79"/>
    </location>
</feature>
<proteinExistence type="predicted"/>
<dbReference type="Proteomes" id="UP001107558">
    <property type="component" value="Chromosome 1"/>
</dbReference>
<evidence type="ECO:0000256" key="5">
    <source>
        <dbReference type="PROSITE-ProRule" id="PRU00042"/>
    </source>
</evidence>
<dbReference type="PROSITE" id="PS51915">
    <property type="entry name" value="ZAD"/>
    <property type="match status" value="1"/>
</dbReference>
<keyword evidence="4 6" id="KW-0862">Zinc</keyword>
<feature type="domain" description="C2H2-type" evidence="7">
    <location>
        <begin position="265"/>
        <end position="297"/>
    </location>
</feature>
<dbReference type="GO" id="GO:0000981">
    <property type="term" value="F:DNA-binding transcription factor activity, RNA polymerase II-specific"/>
    <property type="evidence" value="ECO:0007669"/>
    <property type="project" value="TreeGrafter"/>
</dbReference>
<feature type="domain" description="C2H2-type" evidence="7">
    <location>
        <begin position="355"/>
        <end position="383"/>
    </location>
</feature>
<evidence type="ECO:0000259" key="8">
    <source>
        <dbReference type="PROSITE" id="PS51915"/>
    </source>
</evidence>
<evidence type="ECO:0000313" key="9">
    <source>
        <dbReference type="EMBL" id="KAG5684825.1"/>
    </source>
</evidence>
<dbReference type="SUPFAM" id="SSF57716">
    <property type="entry name" value="Glucocorticoid receptor-like (DNA-binding domain)"/>
    <property type="match status" value="1"/>
</dbReference>
<dbReference type="Gene3D" id="3.40.1800.20">
    <property type="match status" value="1"/>
</dbReference>
<feature type="binding site" evidence="6">
    <location>
        <position position="9"/>
    </location>
    <ligand>
        <name>Zn(2+)</name>
        <dbReference type="ChEBI" id="CHEBI:29105"/>
    </ligand>
</feature>
<dbReference type="Pfam" id="PF07776">
    <property type="entry name" value="zf-AD"/>
    <property type="match status" value="1"/>
</dbReference>
<keyword evidence="1 6" id="KW-0479">Metal-binding</keyword>
<dbReference type="GO" id="GO:0005634">
    <property type="term" value="C:nucleus"/>
    <property type="evidence" value="ECO:0007669"/>
    <property type="project" value="InterPro"/>
</dbReference>
<evidence type="ECO:0000256" key="1">
    <source>
        <dbReference type="ARBA" id="ARBA00022723"/>
    </source>
</evidence>
<dbReference type="EMBL" id="JADBJN010000001">
    <property type="protein sequence ID" value="KAG5684825.1"/>
    <property type="molecule type" value="Genomic_DNA"/>
</dbReference>
<reference evidence="9" key="1">
    <citation type="submission" date="2021-03" db="EMBL/GenBank/DDBJ databases">
        <title>Chromosome level genome of the anhydrobiotic midge Polypedilum vanderplanki.</title>
        <authorList>
            <person name="Yoshida Y."/>
            <person name="Kikawada T."/>
            <person name="Gusev O."/>
        </authorList>
    </citation>
    <scope>NUCLEOTIDE SEQUENCE</scope>
    <source>
        <strain evidence="9">NIAS01</strain>
        <tissue evidence="9">Whole body or cell culture</tissue>
    </source>
</reference>
<feature type="domain" description="C2H2-type" evidence="7">
    <location>
        <begin position="297"/>
        <end position="325"/>
    </location>
</feature>
<dbReference type="Gene3D" id="3.30.160.60">
    <property type="entry name" value="Classic Zinc Finger"/>
    <property type="match status" value="3"/>
</dbReference>
<evidence type="ECO:0000256" key="3">
    <source>
        <dbReference type="ARBA" id="ARBA00022771"/>
    </source>
</evidence>
<dbReference type="OrthoDB" id="427030at2759"/>
<dbReference type="PROSITE" id="PS00028">
    <property type="entry name" value="ZINC_FINGER_C2H2_1"/>
    <property type="match status" value="4"/>
</dbReference>
<comment type="caution">
    <text evidence="9">The sequence shown here is derived from an EMBL/GenBank/DDBJ whole genome shotgun (WGS) entry which is preliminary data.</text>
</comment>
<protein>
    <recommendedName>
        <fullName evidence="11">Zinc finger protein</fullName>
    </recommendedName>
</protein>
<sequence>MDDNQCRTCLADATGSRYTIFKKVNGTTIDEMLQSITNLEMSQEESLSKIVCKKCFNDTISAYTFRTKCLDTNRTLSLALKSLNNKLKQIQTIKENSFSAEEVYVKNENNSEEIDHLIEYEYMEAKDSSDDEKINYKNEEVVEYIEEYEQVEYLEESFTDSTFQCTYCEPFITFKTDYGLKKHLYNEHQIGGNPLICFTCNIEFKVKPTISEEAINKSIQKHMFYHEEGKFHSCTKCFEVFNTNRQLQNHENYHHNVNVKISLIHKCKSCGTQFQSNNQLTKHVQESNCKSHFEKTFQCYICNETFTRGVTKKKHVQEMHQDKAGSDCPLCLRCKIPSAIAFENHYKTHFIAPRFCCNYCGRSFHENDRLQTHIKRSHDITKFTCFWCTKTFKDKSGITRHILGVHFNTRKYKCEICTKAFTASYNLKEHLFSVHKIASKIYTCDVCNQDFLYRKKFERHRPICTGIPEKRKR</sequence>
<feature type="domain" description="C2H2-type" evidence="7">
    <location>
        <begin position="383"/>
        <end position="411"/>
    </location>
</feature>
<keyword evidence="3 5" id="KW-0863">Zinc-finger</keyword>
<dbReference type="PANTHER" id="PTHR24379">
    <property type="entry name" value="KRAB AND ZINC FINGER DOMAIN-CONTAINING"/>
    <property type="match status" value="1"/>
</dbReference>
<feature type="binding site" evidence="6">
    <location>
        <position position="55"/>
    </location>
    <ligand>
        <name>Zn(2+)</name>
        <dbReference type="ChEBI" id="CHEBI:29105"/>
    </ligand>
</feature>
<keyword evidence="10" id="KW-1185">Reference proteome</keyword>
<dbReference type="InterPro" id="IPR013087">
    <property type="entry name" value="Znf_C2H2_type"/>
</dbReference>
<evidence type="ECO:0000256" key="6">
    <source>
        <dbReference type="PROSITE-ProRule" id="PRU01263"/>
    </source>
</evidence>
<dbReference type="InterPro" id="IPR012934">
    <property type="entry name" value="Znf_AD"/>
</dbReference>
<organism evidence="9 10">
    <name type="scientific">Polypedilum vanderplanki</name>
    <name type="common">Sleeping chironomid midge</name>
    <dbReference type="NCBI Taxonomy" id="319348"/>
    <lineage>
        <taxon>Eukaryota</taxon>
        <taxon>Metazoa</taxon>
        <taxon>Ecdysozoa</taxon>
        <taxon>Arthropoda</taxon>
        <taxon>Hexapoda</taxon>
        <taxon>Insecta</taxon>
        <taxon>Pterygota</taxon>
        <taxon>Neoptera</taxon>
        <taxon>Endopterygota</taxon>
        <taxon>Diptera</taxon>
        <taxon>Nematocera</taxon>
        <taxon>Chironomoidea</taxon>
        <taxon>Chironomidae</taxon>
        <taxon>Chironominae</taxon>
        <taxon>Polypedilum</taxon>
        <taxon>Polypedilum</taxon>
    </lineage>
</organism>
<dbReference type="SMART" id="SM00355">
    <property type="entry name" value="ZnF_C2H2"/>
    <property type="match status" value="9"/>
</dbReference>
<dbReference type="Pfam" id="PF00096">
    <property type="entry name" value="zf-C2H2"/>
    <property type="match status" value="2"/>
</dbReference>
<dbReference type="SUPFAM" id="SSF57667">
    <property type="entry name" value="beta-beta-alpha zinc fingers"/>
    <property type="match status" value="3"/>
</dbReference>
<dbReference type="GO" id="GO:0000977">
    <property type="term" value="F:RNA polymerase II transcription regulatory region sequence-specific DNA binding"/>
    <property type="evidence" value="ECO:0007669"/>
    <property type="project" value="TreeGrafter"/>
</dbReference>
<dbReference type="SMART" id="SM00868">
    <property type="entry name" value="zf-AD"/>
    <property type="match status" value="1"/>
</dbReference>
<feature type="domain" description="C2H2-type" evidence="7">
    <location>
        <begin position="412"/>
        <end position="435"/>
    </location>
</feature>
<dbReference type="AlphaFoldDB" id="A0A9J6CRJ8"/>
<dbReference type="GO" id="GO:0008270">
    <property type="term" value="F:zinc ion binding"/>
    <property type="evidence" value="ECO:0007669"/>
    <property type="project" value="UniProtKB-UniRule"/>
</dbReference>
<feature type="binding site" evidence="6">
    <location>
        <position position="6"/>
    </location>
    <ligand>
        <name>Zn(2+)</name>
        <dbReference type="ChEBI" id="CHEBI:29105"/>
    </ligand>
</feature>
<evidence type="ECO:0000259" key="7">
    <source>
        <dbReference type="PROSITE" id="PS50157"/>
    </source>
</evidence>
<feature type="domain" description="C2H2-type" evidence="7">
    <location>
        <begin position="232"/>
        <end position="254"/>
    </location>
</feature>
<gene>
    <name evidence="9" type="ORF">PVAND_014037</name>
</gene>
<evidence type="ECO:0000256" key="2">
    <source>
        <dbReference type="ARBA" id="ARBA00022737"/>
    </source>
</evidence>
<dbReference type="InterPro" id="IPR036236">
    <property type="entry name" value="Znf_C2H2_sf"/>
</dbReference>
<evidence type="ECO:0000313" key="10">
    <source>
        <dbReference type="Proteomes" id="UP001107558"/>
    </source>
</evidence>
<dbReference type="PROSITE" id="PS50157">
    <property type="entry name" value="ZINC_FINGER_C2H2_2"/>
    <property type="match status" value="6"/>
</dbReference>
<name>A0A9J6CRJ8_POLVA</name>
<accession>A0A9J6CRJ8</accession>
<evidence type="ECO:0008006" key="11">
    <source>
        <dbReference type="Google" id="ProtNLM"/>
    </source>
</evidence>
<dbReference type="PANTHER" id="PTHR24379:SF127">
    <property type="entry name" value="BLOODY FINGERS-RELATED"/>
    <property type="match status" value="1"/>
</dbReference>